<dbReference type="GO" id="GO:0005737">
    <property type="term" value="C:cytoplasm"/>
    <property type="evidence" value="ECO:0007669"/>
    <property type="project" value="TreeGrafter"/>
</dbReference>
<evidence type="ECO:0000313" key="6">
    <source>
        <dbReference type="Proteomes" id="UP000593562"/>
    </source>
</evidence>
<keyword evidence="6" id="KW-1185">Reference proteome</keyword>
<keyword evidence="3" id="KW-0677">Repeat</keyword>
<evidence type="ECO:0000256" key="2">
    <source>
        <dbReference type="ARBA" id="ARBA00022840"/>
    </source>
</evidence>
<dbReference type="InParanoid" id="A0A7J7DRN9"/>
<dbReference type="PANTHER" id="PTHR11638">
    <property type="entry name" value="ATP-DEPENDENT CLP PROTEASE"/>
    <property type="match status" value="1"/>
</dbReference>
<dbReference type="Gene3D" id="1.10.1780.10">
    <property type="entry name" value="Clp, N-terminal domain"/>
    <property type="match status" value="1"/>
</dbReference>
<dbReference type="GO" id="GO:0005524">
    <property type="term" value="F:ATP binding"/>
    <property type="evidence" value="ECO:0007669"/>
    <property type="project" value="UniProtKB-KW"/>
</dbReference>
<name>A0A7J7DRN9_TRIWF</name>
<accession>A0A7J7DRN9</accession>
<dbReference type="SUPFAM" id="SSF81923">
    <property type="entry name" value="Double Clp-N motif"/>
    <property type="match status" value="1"/>
</dbReference>
<dbReference type="Pfam" id="PF02861">
    <property type="entry name" value="Clp_N"/>
    <property type="match status" value="1"/>
</dbReference>
<reference evidence="5 6" key="1">
    <citation type="journal article" date="2020" name="Nat. Commun.">
        <title>Genome of Tripterygium wilfordii and identification of cytochrome P450 involved in triptolide biosynthesis.</title>
        <authorList>
            <person name="Tu L."/>
            <person name="Su P."/>
            <person name="Zhang Z."/>
            <person name="Gao L."/>
            <person name="Wang J."/>
            <person name="Hu T."/>
            <person name="Zhou J."/>
            <person name="Zhang Y."/>
            <person name="Zhao Y."/>
            <person name="Liu Y."/>
            <person name="Song Y."/>
            <person name="Tong Y."/>
            <person name="Lu Y."/>
            <person name="Yang J."/>
            <person name="Xu C."/>
            <person name="Jia M."/>
            <person name="Peters R.J."/>
            <person name="Huang L."/>
            <person name="Gao W."/>
        </authorList>
    </citation>
    <scope>NUCLEOTIDE SEQUENCE [LARGE SCALE GENOMIC DNA]</scope>
    <source>
        <strain evidence="6">cv. XIE 37</strain>
        <tissue evidence="5">Leaf</tissue>
    </source>
</reference>
<evidence type="ECO:0000259" key="4">
    <source>
        <dbReference type="PROSITE" id="PS51903"/>
    </source>
</evidence>
<dbReference type="Gene3D" id="3.40.50.300">
    <property type="entry name" value="P-loop containing nucleotide triphosphate hydrolases"/>
    <property type="match status" value="1"/>
</dbReference>
<dbReference type="SUPFAM" id="SSF52540">
    <property type="entry name" value="P-loop containing nucleoside triphosphate hydrolases"/>
    <property type="match status" value="1"/>
</dbReference>
<gene>
    <name evidence="5" type="ORF">HS088_TW04G00910</name>
</gene>
<evidence type="ECO:0000256" key="1">
    <source>
        <dbReference type="ARBA" id="ARBA00022741"/>
    </source>
</evidence>
<comment type="caution">
    <text evidence="5">The sequence shown here is derived from an EMBL/GenBank/DDBJ whole genome shotgun (WGS) entry which is preliminary data.</text>
</comment>
<dbReference type="AlphaFoldDB" id="A0A7J7DRN9"/>
<protein>
    <submittedName>
        <fullName evidence="5">Chaperone protein ClpB3 chloroplastic</fullName>
    </submittedName>
</protein>
<sequence>MANTASFCGVRSLRPPHSVSKRNAVLLSQSQLTVSCYSIGGLKPLQLKKNISFAKRLESLGRTSKSFVVRCDASTGRITQQEFTEMAWQGIVSSPDVAKENKHQIVETEHLMKALLEQKNGLARRIFSKAGVDNTRLLEATDKFIQRQPKVLGESVGSMLGRDLEALIQRAREYKKEYGDSFVSVEHLVLGFRQDQRFGKQLFRDFQISLQTLKSAIESIRGRQSVIDQDPEGKYEALEKYGNDLTAMAREGKLDPVIGRDDEIRRCIQILSRRTKNNPVLIGEPGVGKTAISEG</sequence>
<evidence type="ECO:0000256" key="3">
    <source>
        <dbReference type="PROSITE-ProRule" id="PRU01251"/>
    </source>
</evidence>
<dbReference type="EMBL" id="JAAARO010000004">
    <property type="protein sequence ID" value="KAF5748949.1"/>
    <property type="molecule type" value="Genomic_DNA"/>
</dbReference>
<feature type="domain" description="Clp R" evidence="4">
    <location>
        <begin position="79"/>
        <end position="223"/>
    </location>
</feature>
<evidence type="ECO:0000313" key="5">
    <source>
        <dbReference type="EMBL" id="KAF5748949.1"/>
    </source>
</evidence>
<dbReference type="InterPro" id="IPR050130">
    <property type="entry name" value="ClpA_ClpB"/>
</dbReference>
<dbReference type="GO" id="GO:0016887">
    <property type="term" value="F:ATP hydrolysis activity"/>
    <property type="evidence" value="ECO:0007669"/>
    <property type="project" value="TreeGrafter"/>
</dbReference>
<dbReference type="Proteomes" id="UP000593562">
    <property type="component" value="Unassembled WGS sequence"/>
</dbReference>
<dbReference type="InterPro" id="IPR027417">
    <property type="entry name" value="P-loop_NTPase"/>
</dbReference>
<dbReference type="PROSITE" id="PS51903">
    <property type="entry name" value="CLP_R"/>
    <property type="match status" value="1"/>
</dbReference>
<dbReference type="GO" id="GO:0034605">
    <property type="term" value="P:cellular response to heat"/>
    <property type="evidence" value="ECO:0007669"/>
    <property type="project" value="TreeGrafter"/>
</dbReference>
<dbReference type="InterPro" id="IPR004176">
    <property type="entry name" value="Clp_R_N"/>
</dbReference>
<proteinExistence type="predicted"/>
<organism evidence="5 6">
    <name type="scientific">Tripterygium wilfordii</name>
    <name type="common">Thunder God vine</name>
    <dbReference type="NCBI Taxonomy" id="458696"/>
    <lineage>
        <taxon>Eukaryota</taxon>
        <taxon>Viridiplantae</taxon>
        <taxon>Streptophyta</taxon>
        <taxon>Embryophyta</taxon>
        <taxon>Tracheophyta</taxon>
        <taxon>Spermatophyta</taxon>
        <taxon>Magnoliopsida</taxon>
        <taxon>eudicotyledons</taxon>
        <taxon>Gunneridae</taxon>
        <taxon>Pentapetalae</taxon>
        <taxon>rosids</taxon>
        <taxon>fabids</taxon>
        <taxon>Celastrales</taxon>
        <taxon>Celastraceae</taxon>
        <taxon>Tripterygium</taxon>
    </lineage>
</organism>
<dbReference type="InterPro" id="IPR036628">
    <property type="entry name" value="Clp_N_dom_sf"/>
</dbReference>
<keyword evidence="2" id="KW-0067">ATP-binding</keyword>
<dbReference type="FunFam" id="1.10.1780.10:FF:000006">
    <property type="entry name" value="Chaperone protein ClpB3, chloroplastic"/>
    <property type="match status" value="1"/>
</dbReference>
<keyword evidence="1" id="KW-0547">Nucleotide-binding</keyword>
<dbReference type="PANTHER" id="PTHR11638:SF18">
    <property type="entry name" value="HEAT SHOCK PROTEIN 104"/>
    <property type="match status" value="1"/>
</dbReference>